<keyword evidence="3" id="KW-0472">Membrane</keyword>
<dbReference type="InterPro" id="IPR032435">
    <property type="entry name" value="STML2-like_C"/>
</dbReference>
<accession>A0A128F2L9</accession>
<dbReference type="OrthoDB" id="9809197at2"/>
<dbReference type="InterPro" id="IPR001972">
    <property type="entry name" value="Stomatin_HflK_fam"/>
</dbReference>
<gene>
    <name evidence="5" type="primary">hflK_1</name>
    <name evidence="5" type="ORF">GCE9029_02363</name>
</gene>
<dbReference type="FunFam" id="3.30.479.30:FF:000004">
    <property type="entry name" value="Putative membrane protease family, stomatin"/>
    <property type="match status" value="1"/>
</dbReference>
<evidence type="ECO:0000256" key="1">
    <source>
        <dbReference type="ARBA" id="ARBA00004167"/>
    </source>
</evidence>
<dbReference type="PANTHER" id="PTHR43327:SF10">
    <property type="entry name" value="STOMATIN-LIKE PROTEIN 2, MITOCHONDRIAL"/>
    <property type="match status" value="1"/>
</dbReference>
<proteinExistence type="inferred from homology"/>
<comment type="similarity">
    <text evidence="2">Belongs to the band 7/mec-2 family.</text>
</comment>
<dbReference type="PRINTS" id="PR00721">
    <property type="entry name" value="STOMATIN"/>
</dbReference>
<dbReference type="GO" id="GO:0098552">
    <property type="term" value="C:side of membrane"/>
    <property type="evidence" value="ECO:0007669"/>
    <property type="project" value="UniProtKB-ARBA"/>
</dbReference>
<comment type="subcellular location">
    <subcellularLocation>
        <location evidence="1">Membrane</location>
        <topology evidence="1">Single-pass membrane protein</topology>
    </subcellularLocation>
</comment>
<dbReference type="Pfam" id="PF16200">
    <property type="entry name" value="Band_7_C"/>
    <property type="match status" value="1"/>
</dbReference>
<feature type="transmembrane region" description="Helical" evidence="3">
    <location>
        <begin position="6"/>
        <end position="25"/>
    </location>
</feature>
<dbReference type="STRING" id="1796497.GCE9029_02363"/>
<evidence type="ECO:0000313" key="5">
    <source>
        <dbReference type="EMBL" id="CZF81047.1"/>
    </source>
</evidence>
<keyword evidence="3" id="KW-1133">Transmembrane helix</keyword>
<keyword evidence="6" id="KW-1185">Reference proteome</keyword>
<dbReference type="InterPro" id="IPR036013">
    <property type="entry name" value="Band_7/SPFH_dom_sf"/>
</dbReference>
<dbReference type="InterPro" id="IPR050710">
    <property type="entry name" value="Band7/mec-2_domain"/>
</dbReference>
<dbReference type="SUPFAM" id="SSF117892">
    <property type="entry name" value="Band 7/SPFH domain"/>
    <property type="match status" value="1"/>
</dbReference>
<dbReference type="PANTHER" id="PTHR43327">
    <property type="entry name" value="STOMATIN-LIKE PROTEIN 2, MITOCHONDRIAL"/>
    <property type="match status" value="1"/>
</dbReference>
<keyword evidence="5" id="KW-0645">Protease</keyword>
<protein>
    <submittedName>
        <fullName evidence="5">Modulator of FtsH protease HflK</fullName>
    </submittedName>
</protein>
<keyword evidence="3" id="KW-0812">Transmembrane</keyword>
<dbReference type="Pfam" id="PF01145">
    <property type="entry name" value="Band_7"/>
    <property type="match status" value="1"/>
</dbReference>
<dbReference type="EMBL" id="FIZX01000002">
    <property type="protein sequence ID" value="CZF81047.1"/>
    <property type="molecule type" value="Genomic_DNA"/>
</dbReference>
<evidence type="ECO:0000256" key="3">
    <source>
        <dbReference type="SAM" id="Phobius"/>
    </source>
</evidence>
<name>A0A128F2L9_9GAMM</name>
<dbReference type="RefSeq" id="WP_062663446.1">
    <property type="nucleotide sequence ID" value="NZ_FIZX01000002.1"/>
</dbReference>
<dbReference type="Proteomes" id="UP000071641">
    <property type="component" value="Unassembled WGS sequence"/>
</dbReference>
<evidence type="ECO:0000313" key="6">
    <source>
        <dbReference type="Proteomes" id="UP000071641"/>
    </source>
</evidence>
<evidence type="ECO:0000256" key="2">
    <source>
        <dbReference type="ARBA" id="ARBA00008164"/>
    </source>
</evidence>
<reference evidence="6" key="1">
    <citation type="submission" date="2016-02" db="EMBL/GenBank/DDBJ databases">
        <authorList>
            <person name="Rodrigo-Torres Lidia"/>
            <person name="Arahal R.David."/>
        </authorList>
    </citation>
    <scope>NUCLEOTIDE SEQUENCE [LARGE SCALE GENOMIC DNA]</scope>
    <source>
        <strain evidence="6">CECT 9029</strain>
    </source>
</reference>
<sequence length="314" mass="34335">MDFLEILPSLINTWVILAVLVVIALRSAVKFVPQNTAYVIERFGKYNKTMEAGLNVLVPFIDRVAYVRTLKEQAFDVPSQSAITRDNISLVVDGVLYIKVLDPVKACYGVDDYIFSVTQLAQTSMRSEIGRMELDKTFEERESLNTAIVSAINEAAQPWGVQVLRYEIKDIDPPRSVLDAMERQMKAEREKRAAILESEGARQADINVAEGQKQARVLAAEAEKSEQILKAEGEAQAILAVAQAQAEALEVVGRTAATEEGQKAIQLDLADKAIEAKKAIAKESSVVLLPDSQSSAASLVAESMSIINKLNAGK</sequence>
<dbReference type="AlphaFoldDB" id="A0A128F2L9"/>
<dbReference type="InterPro" id="IPR001107">
    <property type="entry name" value="Band_7"/>
</dbReference>
<dbReference type="CDD" id="cd08829">
    <property type="entry name" value="SPFH_paraslipin"/>
    <property type="match status" value="1"/>
</dbReference>
<dbReference type="SMART" id="SM00244">
    <property type="entry name" value="PHB"/>
    <property type="match status" value="1"/>
</dbReference>
<dbReference type="GO" id="GO:0005886">
    <property type="term" value="C:plasma membrane"/>
    <property type="evidence" value="ECO:0007669"/>
    <property type="project" value="UniProtKB-ARBA"/>
</dbReference>
<feature type="domain" description="Band 7" evidence="4">
    <location>
        <begin position="27"/>
        <end position="185"/>
    </location>
</feature>
<organism evidence="5 6">
    <name type="scientific">Grimontia celer</name>
    <dbReference type="NCBI Taxonomy" id="1796497"/>
    <lineage>
        <taxon>Bacteria</taxon>
        <taxon>Pseudomonadati</taxon>
        <taxon>Pseudomonadota</taxon>
        <taxon>Gammaproteobacteria</taxon>
        <taxon>Vibrionales</taxon>
        <taxon>Vibrionaceae</taxon>
        <taxon>Grimontia</taxon>
    </lineage>
</organism>
<evidence type="ECO:0000259" key="4">
    <source>
        <dbReference type="SMART" id="SM00244"/>
    </source>
</evidence>
<keyword evidence="5" id="KW-0378">Hydrolase</keyword>
<dbReference type="GO" id="GO:0006508">
    <property type="term" value="P:proteolysis"/>
    <property type="evidence" value="ECO:0007669"/>
    <property type="project" value="UniProtKB-KW"/>
</dbReference>
<dbReference type="GO" id="GO:0008233">
    <property type="term" value="F:peptidase activity"/>
    <property type="evidence" value="ECO:0007669"/>
    <property type="project" value="UniProtKB-KW"/>
</dbReference>
<dbReference type="Gene3D" id="3.30.479.30">
    <property type="entry name" value="Band 7 domain"/>
    <property type="match status" value="1"/>
</dbReference>